<name>A0ACC2UCT5_9FUNG</name>
<sequence length="62" mass="7367">MHWRSAVRELHPPAQRHVFLLPPRQEARAKEKDVEYRHLPRLSTELQRDPSQLTACCWPSPN</sequence>
<proteinExistence type="predicted"/>
<protein>
    <submittedName>
        <fullName evidence="1">Uncharacterized protein</fullName>
    </submittedName>
</protein>
<gene>
    <name evidence="1" type="ORF">DSO57_1025459</name>
</gene>
<keyword evidence="2" id="KW-1185">Reference proteome</keyword>
<comment type="caution">
    <text evidence="1">The sequence shown here is derived from an EMBL/GenBank/DDBJ whole genome shotgun (WGS) entry which is preliminary data.</text>
</comment>
<evidence type="ECO:0000313" key="1">
    <source>
        <dbReference type="EMBL" id="KAJ9084356.1"/>
    </source>
</evidence>
<dbReference type="Proteomes" id="UP001165960">
    <property type="component" value="Unassembled WGS sequence"/>
</dbReference>
<reference evidence="1" key="1">
    <citation type="submission" date="2022-04" db="EMBL/GenBank/DDBJ databases">
        <title>Genome of the entomopathogenic fungus Entomophthora muscae.</title>
        <authorList>
            <person name="Elya C."/>
            <person name="Lovett B.R."/>
            <person name="Lee E."/>
            <person name="Macias A.M."/>
            <person name="Hajek A.E."/>
            <person name="De Bivort B.L."/>
            <person name="Kasson M.T."/>
            <person name="De Fine Licht H.H."/>
            <person name="Stajich J.E."/>
        </authorList>
    </citation>
    <scope>NUCLEOTIDE SEQUENCE</scope>
    <source>
        <strain evidence="1">Berkeley</strain>
    </source>
</reference>
<organism evidence="1 2">
    <name type="scientific">Entomophthora muscae</name>
    <dbReference type="NCBI Taxonomy" id="34485"/>
    <lineage>
        <taxon>Eukaryota</taxon>
        <taxon>Fungi</taxon>
        <taxon>Fungi incertae sedis</taxon>
        <taxon>Zoopagomycota</taxon>
        <taxon>Entomophthoromycotina</taxon>
        <taxon>Entomophthoromycetes</taxon>
        <taxon>Entomophthorales</taxon>
        <taxon>Entomophthoraceae</taxon>
        <taxon>Entomophthora</taxon>
    </lineage>
</organism>
<accession>A0ACC2UCT5</accession>
<evidence type="ECO:0000313" key="2">
    <source>
        <dbReference type="Proteomes" id="UP001165960"/>
    </source>
</evidence>
<dbReference type="EMBL" id="QTSX02000853">
    <property type="protein sequence ID" value="KAJ9084356.1"/>
    <property type="molecule type" value="Genomic_DNA"/>
</dbReference>